<dbReference type="SUPFAM" id="SSF51905">
    <property type="entry name" value="FAD/NAD(P)-binding domain"/>
    <property type="match status" value="1"/>
</dbReference>
<feature type="domain" description="FAD-binding" evidence="7">
    <location>
        <begin position="40"/>
        <end position="395"/>
    </location>
</feature>
<organism evidence="8 9">
    <name type="scientific">Phyllobacterium brassicacearum</name>
    <dbReference type="NCBI Taxonomy" id="314235"/>
    <lineage>
        <taxon>Bacteria</taxon>
        <taxon>Pseudomonadati</taxon>
        <taxon>Pseudomonadota</taxon>
        <taxon>Alphaproteobacteria</taxon>
        <taxon>Hyphomicrobiales</taxon>
        <taxon>Phyllobacteriaceae</taxon>
        <taxon>Phyllobacterium</taxon>
    </lineage>
</organism>
<dbReference type="InterPro" id="IPR002938">
    <property type="entry name" value="FAD-bd"/>
</dbReference>
<dbReference type="PANTHER" id="PTHR13789">
    <property type="entry name" value="MONOOXYGENASE"/>
    <property type="match status" value="1"/>
</dbReference>
<keyword evidence="2" id="KW-0285">Flavoprotein</keyword>
<sequence>MACRRCHRSGRLHLCGQGDLSAALIDLTTERNRRSPNPEQIIIAGAGIAGLTLALALSDKGFQVRIFEKSATLAEIGAGLQLSPNATRLLDRLGVLERLKHSSVEPQAICLQDGTSGEKLLHLPIGGQAKERWGAPYIVCHRADLQNALLTEVRSRSNIIVQLQSAVTHHKADAETILVRAQYHDRIEEHRGALLVGADGVWSNTRTAMSDTDRARYTGTIAWRSSVAVDELPESFNALMPPGTNVIAWTGANAHLIAYPIRSGQMINFVAVAPDRQNGRRWDLQINPEGVSQTFVREFAGWHQGIRDVLRAGKPWTPWRLFEMKKCRFRLEDRLVLIGDAAHAMTPFAAQGAAMAIEDACALAGALGADNTKWDAALGAFASARTQRITAVVRRGALNQLAYHARGPVAVARNILLRNRPVEKFVKGFDWLYGFDAEGPLDQK</sequence>
<keyword evidence="4 8" id="KW-0560">Oxidoreductase</keyword>
<evidence type="ECO:0000256" key="4">
    <source>
        <dbReference type="ARBA" id="ARBA00023002"/>
    </source>
</evidence>
<accession>A0A2P7BNM3</accession>
<keyword evidence="6" id="KW-0812">Transmembrane</keyword>
<name>A0A2P7BNM3_9HYPH</name>
<dbReference type="Pfam" id="PF01494">
    <property type="entry name" value="FAD_binding_3"/>
    <property type="match status" value="1"/>
</dbReference>
<dbReference type="SUPFAM" id="SSF54373">
    <property type="entry name" value="FAD-linked reductases, C-terminal domain"/>
    <property type="match status" value="1"/>
</dbReference>
<dbReference type="EMBL" id="PGGO01000011">
    <property type="protein sequence ID" value="PSH68067.1"/>
    <property type="molecule type" value="Genomic_DNA"/>
</dbReference>
<evidence type="ECO:0000313" key="8">
    <source>
        <dbReference type="EMBL" id="PSH68067.1"/>
    </source>
</evidence>
<evidence type="ECO:0000256" key="6">
    <source>
        <dbReference type="SAM" id="Phobius"/>
    </source>
</evidence>
<comment type="caution">
    <text evidence="8">The sequence shown here is derived from an EMBL/GenBank/DDBJ whole genome shotgun (WGS) entry which is preliminary data.</text>
</comment>
<evidence type="ECO:0000256" key="3">
    <source>
        <dbReference type="ARBA" id="ARBA00022827"/>
    </source>
</evidence>
<dbReference type="GO" id="GO:0071949">
    <property type="term" value="F:FAD binding"/>
    <property type="evidence" value="ECO:0007669"/>
    <property type="project" value="InterPro"/>
</dbReference>
<feature type="transmembrane region" description="Helical" evidence="6">
    <location>
        <begin position="41"/>
        <end position="58"/>
    </location>
</feature>
<dbReference type="InterPro" id="IPR050493">
    <property type="entry name" value="FAD-dep_Monooxygenase_BioMet"/>
</dbReference>
<dbReference type="PANTHER" id="PTHR13789:SF318">
    <property type="entry name" value="GERANYLGERANYL DIPHOSPHATE REDUCTASE"/>
    <property type="match status" value="1"/>
</dbReference>
<comment type="cofactor">
    <cofactor evidence="1">
        <name>FAD</name>
        <dbReference type="ChEBI" id="CHEBI:57692"/>
    </cofactor>
</comment>
<evidence type="ECO:0000256" key="2">
    <source>
        <dbReference type="ARBA" id="ARBA00022630"/>
    </source>
</evidence>
<reference evidence="9" key="1">
    <citation type="submission" date="2017-11" db="EMBL/GenBank/DDBJ databases">
        <authorList>
            <person name="Kuznetsova I."/>
            <person name="Sazanova A."/>
            <person name="Chirak E."/>
            <person name="Safronova V."/>
            <person name="Willems A."/>
        </authorList>
    </citation>
    <scope>NUCLEOTIDE SEQUENCE [LARGE SCALE GENOMIC DNA]</scope>
    <source>
        <strain evidence="9">STM 196</strain>
    </source>
</reference>
<evidence type="ECO:0000313" key="9">
    <source>
        <dbReference type="Proteomes" id="UP000241444"/>
    </source>
</evidence>
<dbReference type="GO" id="GO:0018658">
    <property type="term" value="F:salicylate 1-monooxygenase activity"/>
    <property type="evidence" value="ECO:0007669"/>
    <property type="project" value="UniProtKB-EC"/>
</dbReference>
<dbReference type="OrthoDB" id="4230779at2"/>
<keyword evidence="6" id="KW-1133">Transmembrane helix</keyword>
<keyword evidence="9" id="KW-1185">Reference proteome</keyword>
<dbReference type="Gene3D" id="3.50.50.60">
    <property type="entry name" value="FAD/NAD(P)-binding domain"/>
    <property type="match status" value="1"/>
</dbReference>
<gene>
    <name evidence="8" type="ORF">CU102_16035</name>
</gene>
<evidence type="ECO:0000259" key="7">
    <source>
        <dbReference type="Pfam" id="PF01494"/>
    </source>
</evidence>
<protein>
    <submittedName>
        <fullName evidence="8">Salicylate hydroxylase</fullName>
        <ecNumber evidence="8">1.14.13.1</ecNumber>
    </submittedName>
</protein>
<keyword evidence="5" id="KW-0503">Monooxygenase</keyword>
<keyword evidence="6" id="KW-0472">Membrane</keyword>
<dbReference type="Proteomes" id="UP000241444">
    <property type="component" value="Unassembled WGS sequence"/>
</dbReference>
<proteinExistence type="predicted"/>
<dbReference type="PRINTS" id="PR00420">
    <property type="entry name" value="RNGMNOXGNASE"/>
</dbReference>
<keyword evidence="3" id="KW-0274">FAD</keyword>
<dbReference type="EC" id="1.14.13.1" evidence="8"/>
<evidence type="ECO:0000256" key="1">
    <source>
        <dbReference type="ARBA" id="ARBA00001974"/>
    </source>
</evidence>
<dbReference type="AlphaFoldDB" id="A0A2P7BNM3"/>
<evidence type="ECO:0000256" key="5">
    <source>
        <dbReference type="ARBA" id="ARBA00023033"/>
    </source>
</evidence>
<dbReference type="InterPro" id="IPR036188">
    <property type="entry name" value="FAD/NAD-bd_sf"/>
</dbReference>